<evidence type="ECO:0000256" key="14">
    <source>
        <dbReference type="RuleBase" id="RU365096"/>
    </source>
</evidence>
<keyword evidence="9" id="KW-0378">Hydrolase</keyword>
<dbReference type="PANTHER" id="PTHR42944:SF1">
    <property type="entry name" value="ADENINE DNA GLYCOSYLASE"/>
    <property type="match status" value="1"/>
</dbReference>
<evidence type="ECO:0000256" key="8">
    <source>
        <dbReference type="ARBA" id="ARBA00022763"/>
    </source>
</evidence>
<dbReference type="InterPro" id="IPR003265">
    <property type="entry name" value="HhH-GPD_domain"/>
</dbReference>
<evidence type="ECO:0000256" key="6">
    <source>
        <dbReference type="ARBA" id="ARBA00022485"/>
    </source>
</evidence>
<comment type="function">
    <text evidence="2">Adenine glycosylase active on G-A mispairs. MutY also corrects error-prone DNA synthesis past GO lesions which are due to the oxidatively damaged form of guanine: 7,8-dihydro-8-oxoguanine (8-oxo-dGTP).</text>
</comment>
<evidence type="ECO:0000256" key="13">
    <source>
        <dbReference type="ARBA" id="ARBA00023295"/>
    </source>
</evidence>
<sequence>MPVPAARRAALRRALLAWYDAGHRALPWRGPQHGADPYRVWLAEVMLQQTQVATAAPYFRRFVARFPTLAALAAAPEEEVLALWSGLGYYARARHLHAAAREALARHGGLPRTVAELRALPGFGPYTAGAVASIAFAVPAAAVDGNVARVLQRVFALPGSASDAAVRREVAARAEALVPPARPGDFNQALMDLGATVCTPAGPACPRCPLAARCAARAAGRVAGIPAPRRRPAPAPLLLACAVVRGPRGLLLARRPARGLFAGLWAPPCAEVREGEPRAALAAALAALGIPGDIGEERASLRRTLTHRALTLRAYHAVLRRPGPRGGGGELRWAAPGELATLGLPTAARLLLERL</sequence>
<comment type="cofactor">
    <cofactor evidence="14">
        <name>[4Fe-4S] cluster</name>
        <dbReference type="ChEBI" id="CHEBI:49883"/>
    </cofactor>
    <text evidence="14">Binds 1 [4Fe-4S] cluster.</text>
</comment>
<evidence type="ECO:0000256" key="4">
    <source>
        <dbReference type="ARBA" id="ARBA00012045"/>
    </source>
</evidence>
<keyword evidence="7" id="KW-0479">Metal-binding</keyword>
<evidence type="ECO:0000256" key="10">
    <source>
        <dbReference type="ARBA" id="ARBA00023004"/>
    </source>
</evidence>
<dbReference type="InterPro" id="IPR023170">
    <property type="entry name" value="HhH_base_excis_C"/>
</dbReference>
<comment type="catalytic activity">
    <reaction evidence="1 14">
        <text>Hydrolyzes free adenine bases from 7,8-dihydro-8-oxoguanine:adenine mismatched double-stranded DNA, leaving an apurinic site.</text>
        <dbReference type="EC" id="3.2.2.31"/>
    </reaction>
</comment>
<dbReference type="EC" id="3.2.2.31" evidence="4 14"/>
<keyword evidence="11" id="KW-0411">Iron-sulfur</keyword>
<evidence type="ECO:0000313" key="17">
    <source>
        <dbReference type="Proteomes" id="UP001162734"/>
    </source>
</evidence>
<evidence type="ECO:0000256" key="11">
    <source>
        <dbReference type="ARBA" id="ARBA00023014"/>
    </source>
</evidence>
<reference evidence="17" key="1">
    <citation type="journal article" date="2022" name="Int. J. Syst. Evol. Microbiol.">
        <title>Anaeromyxobacter oryzae sp. nov., Anaeromyxobacter diazotrophicus sp. nov. and Anaeromyxobacter paludicola sp. nov., isolated from paddy soils.</title>
        <authorList>
            <person name="Itoh H."/>
            <person name="Xu Z."/>
            <person name="Mise K."/>
            <person name="Masuda Y."/>
            <person name="Ushijima N."/>
            <person name="Hayakawa C."/>
            <person name="Shiratori Y."/>
            <person name="Senoo K."/>
        </authorList>
    </citation>
    <scope>NUCLEOTIDE SEQUENCE [LARGE SCALE GENOMIC DNA]</scope>
    <source>
        <strain evidence="17">Red630</strain>
    </source>
</reference>
<dbReference type="Gene3D" id="1.10.340.30">
    <property type="entry name" value="Hypothetical protein, domain 2"/>
    <property type="match status" value="1"/>
</dbReference>
<organism evidence="16 17">
    <name type="scientific">Anaeromyxobacter paludicola</name>
    <dbReference type="NCBI Taxonomy" id="2918171"/>
    <lineage>
        <taxon>Bacteria</taxon>
        <taxon>Pseudomonadati</taxon>
        <taxon>Myxococcota</taxon>
        <taxon>Myxococcia</taxon>
        <taxon>Myxococcales</taxon>
        <taxon>Cystobacterineae</taxon>
        <taxon>Anaeromyxobacteraceae</taxon>
        <taxon>Anaeromyxobacter</taxon>
    </lineage>
</organism>
<evidence type="ECO:0000313" key="16">
    <source>
        <dbReference type="EMBL" id="BDG07492.1"/>
    </source>
</evidence>
<dbReference type="CDD" id="cd03431">
    <property type="entry name" value="NUDIX_DNA_Glycosylase_C-MutY"/>
    <property type="match status" value="1"/>
</dbReference>
<dbReference type="InterPro" id="IPR029119">
    <property type="entry name" value="MutY_C"/>
</dbReference>
<keyword evidence="8 14" id="KW-0227">DNA damage</keyword>
<dbReference type="InterPro" id="IPR044298">
    <property type="entry name" value="MIG/MutY"/>
</dbReference>
<evidence type="ECO:0000259" key="15">
    <source>
        <dbReference type="SMART" id="SM00478"/>
    </source>
</evidence>
<evidence type="ECO:0000256" key="9">
    <source>
        <dbReference type="ARBA" id="ARBA00022801"/>
    </source>
</evidence>
<dbReference type="Gene3D" id="3.90.79.10">
    <property type="entry name" value="Nucleoside Triphosphate Pyrophosphohydrolase"/>
    <property type="match status" value="1"/>
</dbReference>
<keyword evidence="12" id="KW-0234">DNA repair</keyword>
<keyword evidence="10 14" id="KW-0408">Iron</keyword>
<dbReference type="SUPFAM" id="SSF48150">
    <property type="entry name" value="DNA-glycosylase"/>
    <property type="match status" value="1"/>
</dbReference>
<dbReference type="NCBIfam" id="TIGR01084">
    <property type="entry name" value="mutY"/>
    <property type="match status" value="1"/>
</dbReference>
<dbReference type="PANTHER" id="PTHR42944">
    <property type="entry name" value="ADENINE DNA GLYCOSYLASE"/>
    <property type="match status" value="1"/>
</dbReference>
<dbReference type="Proteomes" id="UP001162734">
    <property type="component" value="Chromosome"/>
</dbReference>
<gene>
    <name evidence="16" type="ORF">AMPC_06050</name>
</gene>
<evidence type="ECO:0000256" key="5">
    <source>
        <dbReference type="ARBA" id="ARBA00022023"/>
    </source>
</evidence>
<dbReference type="InterPro" id="IPR000445">
    <property type="entry name" value="HhH_motif"/>
</dbReference>
<keyword evidence="17" id="KW-1185">Reference proteome</keyword>
<dbReference type="CDD" id="cd00056">
    <property type="entry name" value="ENDO3c"/>
    <property type="match status" value="1"/>
</dbReference>
<evidence type="ECO:0000256" key="12">
    <source>
        <dbReference type="ARBA" id="ARBA00023204"/>
    </source>
</evidence>
<dbReference type="Gene3D" id="1.10.1670.10">
    <property type="entry name" value="Helix-hairpin-Helix base-excision DNA repair enzymes (C-terminal)"/>
    <property type="match status" value="1"/>
</dbReference>
<name>A0ABM7X6N0_9BACT</name>
<dbReference type="Pfam" id="PF00730">
    <property type="entry name" value="HhH-GPD"/>
    <property type="match status" value="1"/>
</dbReference>
<dbReference type="Pfam" id="PF00633">
    <property type="entry name" value="HHH"/>
    <property type="match status" value="1"/>
</dbReference>
<feature type="domain" description="HhH-GPD" evidence="15">
    <location>
        <begin position="46"/>
        <end position="196"/>
    </location>
</feature>
<keyword evidence="13 14" id="KW-0326">Glycosidase</keyword>
<evidence type="ECO:0000256" key="1">
    <source>
        <dbReference type="ARBA" id="ARBA00000843"/>
    </source>
</evidence>
<proteinExistence type="inferred from homology"/>
<dbReference type="SMART" id="SM00478">
    <property type="entry name" value="ENDO3c"/>
    <property type="match status" value="1"/>
</dbReference>
<comment type="similarity">
    <text evidence="3 14">Belongs to the Nth/MutY family.</text>
</comment>
<evidence type="ECO:0000256" key="7">
    <source>
        <dbReference type="ARBA" id="ARBA00022723"/>
    </source>
</evidence>
<dbReference type="InterPro" id="IPR015797">
    <property type="entry name" value="NUDIX_hydrolase-like_dom_sf"/>
</dbReference>
<keyword evidence="6" id="KW-0004">4Fe-4S</keyword>
<dbReference type="RefSeq" id="WP_248344259.1">
    <property type="nucleotide sequence ID" value="NZ_AP025592.1"/>
</dbReference>
<evidence type="ECO:0000256" key="3">
    <source>
        <dbReference type="ARBA" id="ARBA00008343"/>
    </source>
</evidence>
<dbReference type="InterPro" id="IPR011257">
    <property type="entry name" value="DNA_glycosylase"/>
</dbReference>
<dbReference type="SUPFAM" id="SSF55811">
    <property type="entry name" value="Nudix"/>
    <property type="match status" value="1"/>
</dbReference>
<protein>
    <recommendedName>
        <fullName evidence="5 14">Adenine DNA glycosylase</fullName>
        <ecNumber evidence="4 14">3.2.2.31</ecNumber>
    </recommendedName>
</protein>
<dbReference type="InterPro" id="IPR005760">
    <property type="entry name" value="A/G_AdeGlyc_MutY"/>
</dbReference>
<evidence type="ECO:0000256" key="2">
    <source>
        <dbReference type="ARBA" id="ARBA00002933"/>
    </source>
</evidence>
<dbReference type="Pfam" id="PF14815">
    <property type="entry name" value="NUDIX_4"/>
    <property type="match status" value="1"/>
</dbReference>
<dbReference type="EMBL" id="AP025592">
    <property type="protein sequence ID" value="BDG07492.1"/>
    <property type="molecule type" value="Genomic_DNA"/>
</dbReference>
<accession>A0ABM7X6N0</accession>